<sequence>MSTSMKLSRTLTDSDKVNGRVQIINGDIYYLPNCSKELKSVPERDVHNILRPYPSHESIRKARNFSSISITDYQSPRWWSVPFGWVAFVSRTLDFSGPVLGKMRRLPTREELRFEEGKGYAMPSHMLQEWWNLERDIVRAVGVLIVHTKSTPLLPAFPTVFGYRHQHKSWRTALIAIQRSRGWFALWIGVLSYLIAIADTETAARRNYSLLALTDWYSHLVNSGCSEVWLEGLTMSSMVCDFSPFTEKAGTFVSLEGTWEDNRLPKVEWLCAFGIYNWYMWKPEWSKNWKFEGYAPLPHQMQSVFNGLPAPLLEHREPVQPQLPAPPLNDRQQKTKKLTWSQFKRDRDAINAQRERVESKQSRNERLDRENRRQYINATVYEWIEDDDGDLVQTKVPKTLNEDTLERYENGHIYYDAFWHEWDCCTDMGEGRGYDDDSDYGETPGSNDFDVELDTPFSDPDGFSSVDPTDCNLDWAHKTRRQTADSSSSFFETGLMHDNNGEKADDQFVEDLEREIFRVLFLYFGFTGTLPVASSPPVENSKEQSRFMRITGIKLPDEQRARPLFLRENIAAACDFINRLQSNAKILEDEWDLGKRNRQAVHFAHRMACIRPLKVDLGNERTVTWYMFDFGSARTQRWMFTVMSAAIALTVCRLDRSYTDTDLATYFLQLGMEFKTMQLSTSLTRAPYSTRSTAQRASRRQGYQFLIDDFATFEARASQFLKENRRARVACMRGGVLWRVSCSAVDWNIVLRGPSGWSSNPCEFVTGIQDGTSMEFIDDALTRDEVSDLCGMYYVLTGAGYQWENPSWYPTPESFERSGFDYGYWSTFCEAQFDNWKSKASQPSAVKPEQPQRPPINKVRWSSNLKGSAELRRARSRMEKVAADLIEAHVQHGRMS</sequence>
<reference evidence="3" key="1">
    <citation type="journal article" date="2014" name="Proc. Natl. Acad. Sci. U.S.A.">
        <title>Extensive sampling of basidiomycete genomes demonstrates inadequacy of the white-rot/brown-rot paradigm for wood decay fungi.</title>
        <authorList>
            <person name="Riley R."/>
            <person name="Salamov A.A."/>
            <person name="Brown D.W."/>
            <person name="Nagy L.G."/>
            <person name="Floudas D."/>
            <person name="Held B.W."/>
            <person name="Levasseur A."/>
            <person name="Lombard V."/>
            <person name="Morin E."/>
            <person name="Otillar R."/>
            <person name="Lindquist E.A."/>
            <person name="Sun H."/>
            <person name="LaButti K.M."/>
            <person name="Schmutz J."/>
            <person name="Jabbour D."/>
            <person name="Luo H."/>
            <person name="Baker S.E."/>
            <person name="Pisabarro A.G."/>
            <person name="Walton J.D."/>
            <person name="Blanchette R.A."/>
            <person name="Henrissat B."/>
            <person name="Martin F."/>
            <person name="Cullen D."/>
            <person name="Hibbett D.S."/>
            <person name="Grigoriev I.V."/>
        </authorList>
    </citation>
    <scope>NUCLEOTIDE SEQUENCE [LARGE SCALE GENOMIC DNA]</scope>
    <source>
        <strain evidence="3">CBS 339.88</strain>
    </source>
</reference>
<dbReference type="AlphaFoldDB" id="A0A067T0T5"/>
<accession>A0A067T0T5</accession>
<dbReference type="Proteomes" id="UP000027222">
    <property type="component" value="Unassembled WGS sequence"/>
</dbReference>
<dbReference type="EMBL" id="KL142378">
    <property type="protein sequence ID" value="KDR76756.1"/>
    <property type="molecule type" value="Genomic_DNA"/>
</dbReference>
<keyword evidence="3" id="KW-1185">Reference proteome</keyword>
<name>A0A067T0T5_GALM3</name>
<evidence type="ECO:0000313" key="3">
    <source>
        <dbReference type="Proteomes" id="UP000027222"/>
    </source>
</evidence>
<evidence type="ECO:0000256" key="1">
    <source>
        <dbReference type="SAM" id="MobiDB-lite"/>
    </source>
</evidence>
<gene>
    <name evidence="2" type="ORF">GALMADRAFT_225671</name>
</gene>
<evidence type="ECO:0000313" key="2">
    <source>
        <dbReference type="EMBL" id="KDR76756.1"/>
    </source>
</evidence>
<organism evidence="2 3">
    <name type="scientific">Galerina marginata (strain CBS 339.88)</name>
    <dbReference type="NCBI Taxonomy" id="685588"/>
    <lineage>
        <taxon>Eukaryota</taxon>
        <taxon>Fungi</taxon>
        <taxon>Dikarya</taxon>
        <taxon>Basidiomycota</taxon>
        <taxon>Agaricomycotina</taxon>
        <taxon>Agaricomycetes</taxon>
        <taxon>Agaricomycetidae</taxon>
        <taxon>Agaricales</taxon>
        <taxon>Agaricineae</taxon>
        <taxon>Strophariaceae</taxon>
        <taxon>Galerina</taxon>
    </lineage>
</organism>
<proteinExistence type="predicted"/>
<dbReference type="OrthoDB" id="3270336at2759"/>
<dbReference type="HOGENOM" id="CLU_008417_0_0_1"/>
<protein>
    <submittedName>
        <fullName evidence="2">Uncharacterized protein</fullName>
    </submittedName>
</protein>
<feature type="region of interest" description="Disordered" evidence="1">
    <location>
        <begin position="840"/>
        <end position="859"/>
    </location>
</feature>